<organism evidence="2">
    <name type="scientific">Prunus dulcis</name>
    <name type="common">Almond</name>
    <name type="synonym">Amygdalus dulcis</name>
    <dbReference type="NCBI Taxonomy" id="3755"/>
    <lineage>
        <taxon>Eukaryota</taxon>
        <taxon>Viridiplantae</taxon>
        <taxon>Streptophyta</taxon>
        <taxon>Embryophyta</taxon>
        <taxon>Tracheophyta</taxon>
        <taxon>Spermatophyta</taxon>
        <taxon>Magnoliopsida</taxon>
        <taxon>eudicotyledons</taxon>
        <taxon>Gunneridae</taxon>
        <taxon>Pentapetalae</taxon>
        <taxon>rosids</taxon>
        <taxon>fabids</taxon>
        <taxon>Rosales</taxon>
        <taxon>Rosaceae</taxon>
        <taxon>Amygdaloideae</taxon>
        <taxon>Amygdaleae</taxon>
        <taxon>Prunus</taxon>
    </lineage>
</organism>
<reference evidence="2" key="1">
    <citation type="journal article" date="2019" name="Science">
        <title>Mutation of a bHLH transcription factor allowed almond domestication.</title>
        <authorList>
            <person name="Sanchez-Perez R."/>
            <person name="Pavan S."/>
            <person name="Mazzeo R."/>
            <person name="Moldovan C."/>
            <person name="Aiese Cigliano R."/>
            <person name="Del Cueto J."/>
            <person name="Ricciardi F."/>
            <person name="Lotti C."/>
            <person name="Ricciardi L."/>
            <person name="Dicenta F."/>
            <person name="Lopez-Marques R.L."/>
            <person name="Lindberg Moller B."/>
        </authorList>
    </citation>
    <scope>NUCLEOTIDE SEQUENCE</scope>
</reference>
<accession>A0A4Y1R0C4</accession>
<feature type="region of interest" description="Disordered" evidence="1">
    <location>
        <begin position="1"/>
        <end position="47"/>
    </location>
</feature>
<sequence length="90" mass="9522">MSRNPSYGRRRPSSDSRSTPDRFPYSPSPSSPYSVASTERKSGSGRGVVAVAARSVAGVFVSCFTPPETKSSVSFADSAEFRAPSGIPFL</sequence>
<name>A0A4Y1R0C4_PRUDU</name>
<protein>
    <submittedName>
        <fullName evidence="2">Uncharacterized protein</fullName>
    </submittedName>
</protein>
<evidence type="ECO:0000313" key="2">
    <source>
        <dbReference type="EMBL" id="BBG97552.1"/>
    </source>
</evidence>
<proteinExistence type="predicted"/>
<evidence type="ECO:0000256" key="1">
    <source>
        <dbReference type="SAM" id="MobiDB-lite"/>
    </source>
</evidence>
<dbReference type="EMBL" id="AP019298">
    <property type="protein sequence ID" value="BBG97552.1"/>
    <property type="molecule type" value="Genomic_DNA"/>
</dbReference>
<gene>
    <name evidence="2" type="ORF">Prudu_006725</name>
</gene>
<dbReference type="AlphaFoldDB" id="A0A4Y1R0C4"/>